<feature type="domain" description="NAD-dependent epimerase/dehydratase" evidence="2">
    <location>
        <begin position="5"/>
        <end position="220"/>
    </location>
</feature>
<dbReference type="Pfam" id="PF01370">
    <property type="entry name" value="Epimerase"/>
    <property type="match status" value="1"/>
</dbReference>
<gene>
    <name evidence="3" type="ORF">SAMN02745191_1033</name>
</gene>
<organism evidence="3 4">
    <name type="scientific">Anaerorhabdus furcosa</name>
    <dbReference type="NCBI Taxonomy" id="118967"/>
    <lineage>
        <taxon>Bacteria</taxon>
        <taxon>Bacillati</taxon>
        <taxon>Bacillota</taxon>
        <taxon>Erysipelotrichia</taxon>
        <taxon>Erysipelotrichales</taxon>
        <taxon>Erysipelotrichaceae</taxon>
        <taxon>Anaerorhabdus</taxon>
    </lineage>
</organism>
<evidence type="ECO:0000256" key="1">
    <source>
        <dbReference type="ARBA" id="ARBA00007637"/>
    </source>
</evidence>
<comment type="similarity">
    <text evidence="1">Belongs to the NAD(P)-dependent epimerase/dehydratase family.</text>
</comment>
<protein>
    <submittedName>
        <fullName evidence="3">Nucleoside-diphosphate-sugar epimerase</fullName>
    </submittedName>
</protein>
<evidence type="ECO:0000259" key="2">
    <source>
        <dbReference type="Pfam" id="PF01370"/>
    </source>
</evidence>
<dbReference type="InterPro" id="IPR001509">
    <property type="entry name" value="Epimerase_deHydtase"/>
</dbReference>
<dbReference type="InterPro" id="IPR036291">
    <property type="entry name" value="NAD(P)-bd_dom_sf"/>
</dbReference>
<evidence type="ECO:0000313" key="4">
    <source>
        <dbReference type="Proteomes" id="UP000243297"/>
    </source>
</evidence>
<dbReference type="EMBL" id="FUWY01000002">
    <property type="protein sequence ID" value="SJZ57919.1"/>
    <property type="molecule type" value="Genomic_DNA"/>
</dbReference>
<dbReference type="Gene3D" id="3.40.50.720">
    <property type="entry name" value="NAD(P)-binding Rossmann-like Domain"/>
    <property type="match status" value="1"/>
</dbReference>
<dbReference type="SUPFAM" id="SSF51735">
    <property type="entry name" value="NAD(P)-binding Rossmann-fold domains"/>
    <property type="match status" value="1"/>
</dbReference>
<name>A0A1T4LT50_9FIRM</name>
<evidence type="ECO:0000313" key="3">
    <source>
        <dbReference type="EMBL" id="SJZ57919.1"/>
    </source>
</evidence>
<dbReference type="STRING" id="118967.SAMN02745191_1033"/>
<dbReference type="AlphaFoldDB" id="A0A1T4LT50"/>
<dbReference type="RefSeq" id="WP_078711456.1">
    <property type="nucleotide sequence ID" value="NZ_FUWY01000002.1"/>
</dbReference>
<dbReference type="PANTHER" id="PTHR43000">
    <property type="entry name" value="DTDP-D-GLUCOSE 4,6-DEHYDRATASE-RELATED"/>
    <property type="match status" value="1"/>
</dbReference>
<reference evidence="4" key="1">
    <citation type="submission" date="2017-02" db="EMBL/GenBank/DDBJ databases">
        <authorList>
            <person name="Varghese N."/>
            <person name="Submissions S."/>
        </authorList>
    </citation>
    <scope>NUCLEOTIDE SEQUENCE [LARGE SCALE GENOMIC DNA]</scope>
    <source>
        <strain evidence="4">ATCC 25662</strain>
    </source>
</reference>
<accession>A0A1T4LT50</accession>
<keyword evidence="4" id="KW-1185">Reference proteome</keyword>
<sequence length="301" mass="35081">MKSAVISGANGFIGNSLCRELLRQGYKVYGISRYGTTIKNEMYKDIIFNEELSKMINLFQVNEEYDYFFHFAWSGVSSEFQQSYLTQIKNIETSCQYVEFASRLKCKKFIFAGSIFEYENIQNRNITFDTSNSAKNYSYAKLAAHQMCLTLCNEKNMLFNSCLISNVFGENENSKRFISSFIKAIQNDEKFLLSQCDQMYDFIYIEDAINAIICIAEKGHNLCEYYIGYGDVRPLLEFVLMIRNLINENYLLEIGKRTEKTTYFDFNQFDVSKIKDDLDVKYKYDIVSALKKTVGGKQDER</sequence>
<dbReference type="CDD" id="cd08946">
    <property type="entry name" value="SDR_e"/>
    <property type="match status" value="1"/>
</dbReference>
<dbReference type="Proteomes" id="UP000243297">
    <property type="component" value="Unassembled WGS sequence"/>
</dbReference>
<dbReference type="OrthoDB" id="9803010at2"/>
<proteinExistence type="inferred from homology"/>